<dbReference type="EMBL" id="BJYV01000025">
    <property type="protein sequence ID" value="GEO23641.1"/>
    <property type="molecule type" value="Genomic_DNA"/>
</dbReference>
<organism evidence="2 3">
    <name type="scientific">Cyclobacterium qasimii</name>
    <dbReference type="NCBI Taxonomy" id="1350429"/>
    <lineage>
        <taxon>Bacteria</taxon>
        <taxon>Pseudomonadati</taxon>
        <taxon>Bacteroidota</taxon>
        <taxon>Cytophagia</taxon>
        <taxon>Cytophagales</taxon>
        <taxon>Cyclobacteriaceae</taxon>
        <taxon>Cyclobacterium</taxon>
    </lineage>
</organism>
<comment type="caution">
    <text evidence="2">The sequence shown here is derived from an EMBL/GenBank/DDBJ whole genome shotgun (WGS) entry which is preliminary data.</text>
</comment>
<gene>
    <name evidence="2" type="ORF">CQA01_41750</name>
</gene>
<dbReference type="GO" id="GO:0016787">
    <property type="term" value="F:hydrolase activity"/>
    <property type="evidence" value="ECO:0007669"/>
    <property type="project" value="InterPro"/>
</dbReference>
<feature type="domain" description="3-keto-alpha-glucoside-1,2-lyase/3-keto-2-hydroxy-glucal hydratase" evidence="1">
    <location>
        <begin position="53"/>
        <end position="263"/>
    </location>
</feature>
<evidence type="ECO:0000259" key="1">
    <source>
        <dbReference type="Pfam" id="PF06439"/>
    </source>
</evidence>
<dbReference type="AlphaFoldDB" id="A0A512CHF3"/>
<keyword evidence="3" id="KW-1185">Reference proteome</keyword>
<dbReference type="Pfam" id="PF06439">
    <property type="entry name" value="3keto-disac_hyd"/>
    <property type="match status" value="1"/>
</dbReference>
<proteinExistence type="predicted"/>
<name>A0A512CHF3_9BACT</name>
<evidence type="ECO:0000313" key="3">
    <source>
        <dbReference type="Proteomes" id="UP000321301"/>
    </source>
</evidence>
<dbReference type="Proteomes" id="UP000321301">
    <property type="component" value="Unassembled WGS sequence"/>
</dbReference>
<accession>A0A512CHF3</accession>
<protein>
    <recommendedName>
        <fullName evidence="1">3-keto-alpha-glucoside-1,2-lyase/3-keto-2-hydroxy-glucal hydratase domain-containing protein</fullName>
    </recommendedName>
</protein>
<evidence type="ECO:0000313" key="2">
    <source>
        <dbReference type="EMBL" id="GEO23641.1"/>
    </source>
</evidence>
<dbReference type="InterPro" id="IPR010496">
    <property type="entry name" value="AL/BT2_dom"/>
</dbReference>
<dbReference type="Gene3D" id="2.60.120.560">
    <property type="entry name" value="Exo-inulinase, domain 1"/>
    <property type="match status" value="1"/>
</dbReference>
<reference evidence="2 3" key="1">
    <citation type="submission" date="2019-07" db="EMBL/GenBank/DDBJ databases">
        <title>Whole genome shotgun sequence of Cyclobacterium qasimii NBRC 106168.</title>
        <authorList>
            <person name="Hosoyama A."/>
            <person name="Uohara A."/>
            <person name="Ohji S."/>
            <person name="Ichikawa N."/>
        </authorList>
    </citation>
    <scope>NUCLEOTIDE SEQUENCE [LARGE SCALE GENOMIC DNA]</scope>
    <source>
        <strain evidence="2 3">NBRC 106168</strain>
    </source>
</reference>
<sequence length="274" mass="30573">MFFHLPFFTKFSLEIMNLASTNKFLALFLLSVLFQLPLLAQVGVGTEAPKDADQLFNGKKRALHKNWTYWEGPRIAAELPIKWEIVPDPVDKGETVSANDPSGAGGKYGAADIVTKKKYTDFRLHVEFLIKNEGGNSGVYLQNRYEIQILDGDSTTHGMAAIINEKAAPYEVYNGIGKWNAYDIKFRAARFDENGKLSEKAMTTIYFNGQKIHENVSIQKVWGGPNSGVDGGRDGGEGITNRPGGIKLQAEGHEVLFRNIWIERLKLEKADTDF</sequence>